<evidence type="ECO:0000256" key="1">
    <source>
        <dbReference type="ARBA" id="ARBA00022679"/>
    </source>
</evidence>
<evidence type="ECO:0000313" key="11">
    <source>
        <dbReference type="EMBL" id="NXA14518.1"/>
    </source>
</evidence>
<feature type="domain" description="RNase H type-1" evidence="10">
    <location>
        <begin position="66"/>
        <end position="201"/>
    </location>
</feature>
<evidence type="ECO:0000256" key="6">
    <source>
        <dbReference type="ARBA" id="ARBA00022801"/>
    </source>
</evidence>
<keyword evidence="5" id="KW-0255">Endonuclease</keyword>
<keyword evidence="6" id="KW-0378">Hydrolase</keyword>
<evidence type="ECO:0000313" key="12">
    <source>
        <dbReference type="Proteomes" id="UP000589485"/>
    </source>
</evidence>
<feature type="non-terminal residue" evidence="11">
    <location>
        <position position="255"/>
    </location>
</feature>
<dbReference type="GO" id="GO:0035613">
    <property type="term" value="F:RNA stem-loop binding"/>
    <property type="evidence" value="ECO:0007669"/>
    <property type="project" value="TreeGrafter"/>
</dbReference>
<dbReference type="PROSITE" id="PS50876">
    <property type="entry name" value="ZF_INTEGRASE"/>
    <property type="match status" value="1"/>
</dbReference>
<dbReference type="GO" id="GO:0004523">
    <property type="term" value="F:RNA-DNA hybrid ribonuclease activity"/>
    <property type="evidence" value="ECO:0007669"/>
    <property type="project" value="InterPro"/>
</dbReference>
<proteinExistence type="predicted"/>
<dbReference type="InterPro" id="IPR012337">
    <property type="entry name" value="RNaseH-like_sf"/>
</dbReference>
<dbReference type="OrthoDB" id="9395371at2759"/>
<dbReference type="EMBL" id="VZSY01001579">
    <property type="protein sequence ID" value="NXA14518.1"/>
    <property type="molecule type" value="Genomic_DNA"/>
</dbReference>
<dbReference type="PANTHER" id="PTHR41694:SF3">
    <property type="entry name" value="RNA-DIRECTED DNA POLYMERASE-RELATED"/>
    <property type="match status" value="1"/>
</dbReference>
<evidence type="ECO:0000256" key="2">
    <source>
        <dbReference type="ARBA" id="ARBA00022695"/>
    </source>
</evidence>
<evidence type="ECO:0000256" key="5">
    <source>
        <dbReference type="ARBA" id="ARBA00022759"/>
    </source>
</evidence>
<dbReference type="SUPFAM" id="SSF46919">
    <property type="entry name" value="N-terminal Zn binding domain of HIV integrase"/>
    <property type="match status" value="1"/>
</dbReference>
<dbReference type="AlphaFoldDB" id="A0A7K7TCU0"/>
<keyword evidence="7" id="KW-0695">RNA-directed DNA polymerase</keyword>
<sequence>TGRDPMKIVVPVQNWYFEWCFANNYELQAALAGFHGQISYHLPSHPLLKLVKEVPFGQKLLSQSKPVDGPTVFTDGSGETGKAAVVWQDNGQWKSETVMQKGSPQVVELRAMVLAFTLFSVSVNIITDSCLCSKSGTELDTVVLVELDNCPLFDVLLALWTLIQQRSEPYFIMHIRSHTTLPGFYVEGNAHADALVSAVVMGPVANAHQQAVLSHQFFHQGFKALHKQFGLSHSQARSIAAACPECQRTHVSNYF</sequence>
<keyword evidence="8" id="KW-0863">Zinc-finger</keyword>
<keyword evidence="1" id="KW-0808">Transferase</keyword>
<keyword evidence="4" id="KW-0479">Metal-binding</keyword>
<comment type="caution">
    <text evidence="11">The sequence shown here is derived from an EMBL/GenBank/DDBJ whole genome shotgun (WGS) entry which is preliminary data.</text>
</comment>
<evidence type="ECO:0000256" key="8">
    <source>
        <dbReference type="PROSITE-ProRule" id="PRU00450"/>
    </source>
</evidence>
<dbReference type="GO" id="GO:0003964">
    <property type="term" value="F:RNA-directed DNA polymerase activity"/>
    <property type="evidence" value="ECO:0007669"/>
    <property type="project" value="UniProtKB-KW"/>
</dbReference>
<evidence type="ECO:0000259" key="9">
    <source>
        <dbReference type="PROSITE" id="PS50876"/>
    </source>
</evidence>
<dbReference type="PROSITE" id="PS50879">
    <property type="entry name" value="RNASE_H_1"/>
    <property type="match status" value="1"/>
</dbReference>
<evidence type="ECO:0000256" key="4">
    <source>
        <dbReference type="ARBA" id="ARBA00022723"/>
    </source>
</evidence>
<dbReference type="Pfam" id="PF00075">
    <property type="entry name" value="RNase_H"/>
    <property type="match status" value="1"/>
</dbReference>
<keyword evidence="3" id="KW-0540">Nuclease</keyword>
<evidence type="ECO:0000256" key="7">
    <source>
        <dbReference type="ARBA" id="ARBA00022918"/>
    </source>
</evidence>
<dbReference type="InterPro" id="IPR003308">
    <property type="entry name" value="Integrase_Zn-bd_dom_N"/>
</dbReference>
<evidence type="ECO:0000259" key="10">
    <source>
        <dbReference type="PROSITE" id="PS50879"/>
    </source>
</evidence>
<dbReference type="GO" id="GO:0008270">
    <property type="term" value="F:zinc ion binding"/>
    <property type="evidence" value="ECO:0007669"/>
    <property type="project" value="UniProtKB-KW"/>
</dbReference>
<reference evidence="11 12" key="1">
    <citation type="submission" date="2019-09" db="EMBL/GenBank/DDBJ databases">
        <title>Bird 10,000 Genomes (B10K) Project - Family phase.</title>
        <authorList>
            <person name="Zhang G."/>
        </authorList>
    </citation>
    <scope>NUCLEOTIDE SEQUENCE [LARGE SCALE GENOMIC DNA]</scope>
    <source>
        <strain evidence="11">B10K-DU-030-41</strain>
        <tissue evidence="11">Muscle</tissue>
    </source>
</reference>
<keyword evidence="2" id="KW-0548">Nucleotidyltransferase</keyword>
<name>A0A7K7TCU0_9TYRA</name>
<gene>
    <name evidence="11" type="primary">Ervk19_0</name>
    <name evidence="11" type="ORF">SAPAEN_R15588</name>
</gene>
<dbReference type="SUPFAM" id="SSF53098">
    <property type="entry name" value="Ribonuclease H-like"/>
    <property type="match status" value="1"/>
</dbReference>
<protein>
    <submittedName>
        <fullName evidence="11">POK19 protein</fullName>
    </submittedName>
</protein>
<dbReference type="InterPro" id="IPR036397">
    <property type="entry name" value="RNaseH_sf"/>
</dbReference>
<feature type="non-terminal residue" evidence="11">
    <location>
        <position position="1"/>
    </location>
</feature>
<organism evidence="11 12">
    <name type="scientific">Sapayoa aenigma</name>
    <name type="common">broad-billed sapayoa</name>
    <dbReference type="NCBI Taxonomy" id="239371"/>
    <lineage>
        <taxon>Eukaryota</taxon>
        <taxon>Metazoa</taxon>
        <taxon>Chordata</taxon>
        <taxon>Craniata</taxon>
        <taxon>Vertebrata</taxon>
        <taxon>Euteleostomi</taxon>
        <taxon>Archelosauria</taxon>
        <taxon>Archosauria</taxon>
        <taxon>Dinosauria</taxon>
        <taxon>Saurischia</taxon>
        <taxon>Theropoda</taxon>
        <taxon>Coelurosauria</taxon>
        <taxon>Aves</taxon>
        <taxon>Neognathae</taxon>
        <taxon>Neoaves</taxon>
        <taxon>Telluraves</taxon>
        <taxon>Australaves</taxon>
        <taxon>Passeriformes</taxon>
        <taxon>Tyrannidae</taxon>
        <taxon>Sapayoa</taxon>
    </lineage>
</organism>
<dbReference type="Proteomes" id="UP000589485">
    <property type="component" value="Unassembled WGS sequence"/>
</dbReference>
<accession>A0A7K7TCU0</accession>
<keyword evidence="8" id="KW-0862">Zinc</keyword>
<keyword evidence="12" id="KW-1185">Reference proteome</keyword>
<dbReference type="Pfam" id="PF02022">
    <property type="entry name" value="Integrase_Zn"/>
    <property type="match status" value="1"/>
</dbReference>
<feature type="domain" description="Integrase-type" evidence="9">
    <location>
        <begin position="206"/>
        <end position="247"/>
    </location>
</feature>
<dbReference type="PANTHER" id="PTHR41694">
    <property type="entry name" value="ENDOGENOUS RETROVIRUS GROUP K MEMBER POL PROTEIN"/>
    <property type="match status" value="1"/>
</dbReference>
<dbReference type="Gene3D" id="1.10.10.200">
    <property type="match status" value="1"/>
</dbReference>
<dbReference type="InterPro" id="IPR002156">
    <property type="entry name" value="RNaseH_domain"/>
</dbReference>
<evidence type="ECO:0000256" key="3">
    <source>
        <dbReference type="ARBA" id="ARBA00022722"/>
    </source>
</evidence>
<dbReference type="Gene3D" id="3.30.420.10">
    <property type="entry name" value="Ribonuclease H-like superfamily/Ribonuclease H"/>
    <property type="match status" value="1"/>
</dbReference>
<dbReference type="InterPro" id="IPR017856">
    <property type="entry name" value="Integrase-like_N"/>
</dbReference>